<comment type="similarity">
    <text evidence="1 5">Belongs to the FliD family.</text>
</comment>
<keyword evidence="5" id="KW-0964">Secreted</keyword>
<accession>A0A7X0JBV1</accession>
<evidence type="ECO:0000313" key="10">
    <source>
        <dbReference type="Proteomes" id="UP000522313"/>
    </source>
</evidence>
<dbReference type="GO" id="GO:0009421">
    <property type="term" value="C:bacterial-type flagellum filament cap"/>
    <property type="evidence" value="ECO:0007669"/>
    <property type="project" value="InterPro"/>
</dbReference>
<keyword evidence="9" id="KW-0966">Cell projection</keyword>
<dbReference type="GO" id="GO:0005576">
    <property type="term" value="C:extracellular region"/>
    <property type="evidence" value="ECO:0007669"/>
    <property type="project" value="UniProtKB-SubCell"/>
</dbReference>
<comment type="caution">
    <text evidence="9">The sequence shown here is derived from an EMBL/GenBank/DDBJ whole genome shotgun (WGS) entry which is preliminary data.</text>
</comment>
<keyword evidence="9" id="KW-0282">Flagellum</keyword>
<dbReference type="GO" id="GO:0007155">
    <property type="term" value="P:cell adhesion"/>
    <property type="evidence" value="ECO:0007669"/>
    <property type="project" value="InterPro"/>
</dbReference>
<evidence type="ECO:0000256" key="1">
    <source>
        <dbReference type="ARBA" id="ARBA00009764"/>
    </source>
</evidence>
<reference evidence="9 10" key="1">
    <citation type="submission" date="2020-08" db="EMBL/GenBank/DDBJ databases">
        <title>The Agave Microbiome: Exploring the role of microbial communities in plant adaptations to desert environments.</title>
        <authorList>
            <person name="Partida-Martinez L.P."/>
        </authorList>
    </citation>
    <scope>NUCLEOTIDE SEQUENCE [LARGE SCALE GENOMIC DNA]</scope>
    <source>
        <strain evidence="9 10">AS3.13</strain>
    </source>
</reference>
<comment type="subcellular location">
    <subcellularLocation>
        <location evidence="5">Secreted</location>
    </subcellularLocation>
    <subcellularLocation>
        <location evidence="5">Bacterial flagellum</location>
    </subcellularLocation>
</comment>
<dbReference type="GO" id="GO:0009424">
    <property type="term" value="C:bacterial-type flagellum hook"/>
    <property type="evidence" value="ECO:0007669"/>
    <property type="project" value="UniProtKB-UniRule"/>
</dbReference>
<feature type="domain" description="Flagellar hook-associated protein 2 N-terminal" evidence="7">
    <location>
        <begin position="49"/>
        <end position="148"/>
    </location>
</feature>
<organism evidence="9 10">
    <name type="scientific">Sphingomonas endophytica</name>
    <dbReference type="NCBI Taxonomy" id="869719"/>
    <lineage>
        <taxon>Bacteria</taxon>
        <taxon>Pseudomonadati</taxon>
        <taxon>Pseudomonadota</taxon>
        <taxon>Alphaproteobacteria</taxon>
        <taxon>Sphingomonadales</taxon>
        <taxon>Sphingomonadaceae</taxon>
        <taxon>Sphingomonas</taxon>
    </lineage>
</organism>
<dbReference type="Pfam" id="PF07195">
    <property type="entry name" value="FliD_C"/>
    <property type="match status" value="1"/>
</dbReference>
<evidence type="ECO:0000256" key="4">
    <source>
        <dbReference type="ARBA" id="ARBA00023143"/>
    </source>
</evidence>
<reference evidence="9 10" key="2">
    <citation type="submission" date="2020-08" db="EMBL/GenBank/DDBJ databases">
        <authorList>
            <person name="Partida-Martinez L."/>
            <person name="Huntemann M."/>
            <person name="Clum A."/>
            <person name="Wang J."/>
            <person name="Palaniappan K."/>
            <person name="Ritter S."/>
            <person name="Chen I.-M."/>
            <person name="Stamatis D."/>
            <person name="Reddy T."/>
            <person name="O'Malley R."/>
            <person name="Daum C."/>
            <person name="Shapiro N."/>
            <person name="Ivanova N."/>
            <person name="Kyrpides N."/>
            <person name="Woyke T."/>
        </authorList>
    </citation>
    <scope>NUCLEOTIDE SEQUENCE [LARGE SCALE GENOMIC DNA]</scope>
    <source>
        <strain evidence="9 10">AS3.13</strain>
    </source>
</reference>
<evidence type="ECO:0000256" key="3">
    <source>
        <dbReference type="ARBA" id="ARBA00023054"/>
    </source>
</evidence>
<keyword evidence="9" id="KW-0969">Cilium</keyword>
<dbReference type="InterPro" id="IPR003481">
    <property type="entry name" value="FliD_N"/>
</dbReference>
<protein>
    <recommendedName>
        <fullName evidence="5">Flagellar hook-associated protein 2</fullName>
        <shortName evidence="5">HAP2</shortName>
    </recommendedName>
    <alternativeName>
        <fullName evidence="5">Flagellar cap protein</fullName>
    </alternativeName>
</protein>
<dbReference type="InterPro" id="IPR010809">
    <property type="entry name" value="FliD_C"/>
</dbReference>
<gene>
    <name evidence="9" type="ORF">F4693_001726</name>
</gene>
<name>A0A7X0JBV1_9SPHN</name>
<evidence type="ECO:0000259" key="8">
    <source>
        <dbReference type="Pfam" id="PF07195"/>
    </source>
</evidence>
<comment type="function">
    <text evidence="5">Required for morphogenesis and for the elongation of the flagellar filament by facilitating polymerization of the flagellin monomers at the tip of growing filament. Forms a capping structure, which prevents flagellin subunits (transported through the central channel of the flagellum) from leaking out without polymerization at the distal end.</text>
</comment>
<evidence type="ECO:0000313" key="9">
    <source>
        <dbReference type="EMBL" id="MBB6504749.1"/>
    </source>
</evidence>
<dbReference type="InterPro" id="IPR040026">
    <property type="entry name" value="FliD"/>
</dbReference>
<comment type="subunit">
    <text evidence="2 5">Homopentamer.</text>
</comment>
<feature type="region of interest" description="Disordered" evidence="6">
    <location>
        <begin position="1"/>
        <end position="29"/>
    </location>
</feature>
<feature type="domain" description="Flagellar hook-associated protein 2 C-terminal" evidence="8">
    <location>
        <begin position="278"/>
        <end position="497"/>
    </location>
</feature>
<dbReference type="EMBL" id="JACHBT010000008">
    <property type="protein sequence ID" value="MBB6504749.1"/>
    <property type="molecule type" value="Genomic_DNA"/>
</dbReference>
<evidence type="ECO:0000259" key="7">
    <source>
        <dbReference type="Pfam" id="PF02465"/>
    </source>
</evidence>
<proteinExistence type="inferred from homology"/>
<dbReference type="GO" id="GO:0071973">
    <property type="term" value="P:bacterial-type flagellum-dependent cell motility"/>
    <property type="evidence" value="ECO:0007669"/>
    <property type="project" value="TreeGrafter"/>
</dbReference>
<dbReference type="AlphaFoldDB" id="A0A7X0JBV1"/>
<keyword evidence="4 5" id="KW-0975">Bacterial flagellum</keyword>
<dbReference type="PANTHER" id="PTHR30288">
    <property type="entry name" value="FLAGELLAR CAP/ASSEMBLY PROTEIN FLID"/>
    <property type="match status" value="1"/>
</dbReference>
<dbReference type="RefSeq" id="WP_184505203.1">
    <property type="nucleotide sequence ID" value="NZ_JACHBT010000008.1"/>
</dbReference>
<sequence length="514" mass="52197">MATISSSSTSGTATTTKTSSTTSTTKTGTAASINKSTANSILTSLGSGSGVDTDTLVGQLVDAQFAAKRAQIAAKTEKLTAQISDAATLKNFVSDFAKAVNTLVTGGSLATQPNVSDPRVAGATAISGAPMSASASANVTVTSLATVQTVTSAKLGKTDQFGTGKLTINIGTATYSAGKMTDLAVGTASDGSALSFDVDIAPPNDTLSGIAAAINARNTGVTAAIITDADGGAFLSLKGQSGTAQAFSMTGTGGTLDTLSIGKDATATSKLSVVGQSANAKLSVDGVSVERPSNEISDLVPGVKLTLAGTGSMTLTGTRPDTALTNGVKDFVETFNQLLNEVKQQTNAVDGSLRADPAAKQLLRNLQGFASKTLLPDADPGTPSTLAGIGVTTDKTTGELTIDDAALTKAMKDSPDSIQAMFTPNSFGATGLNAAMQSLKLSSGSTLYGLGATDLKLRKAQDDLTKESAKIDEQSTRFSARLTQQYASMNSRVSAYKQTQSFMKQQIDGWYKSS</sequence>
<dbReference type="Pfam" id="PF02465">
    <property type="entry name" value="FliD_N"/>
    <property type="match status" value="1"/>
</dbReference>
<dbReference type="Proteomes" id="UP000522313">
    <property type="component" value="Unassembled WGS sequence"/>
</dbReference>
<keyword evidence="3" id="KW-0175">Coiled coil</keyword>
<evidence type="ECO:0000256" key="5">
    <source>
        <dbReference type="RuleBase" id="RU362066"/>
    </source>
</evidence>
<evidence type="ECO:0000256" key="6">
    <source>
        <dbReference type="SAM" id="MobiDB-lite"/>
    </source>
</evidence>
<evidence type="ECO:0000256" key="2">
    <source>
        <dbReference type="ARBA" id="ARBA00011255"/>
    </source>
</evidence>
<dbReference type="PANTHER" id="PTHR30288:SF0">
    <property type="entry name" value="FLAGELLAR HOOK-ASSOCIATED PROTEIN 2"/>
    <property type="match status" value="1"/>
</dbReference>